<reference evidence="7 8" key="1">
    <citation type="submission" date="2018-06" db="EMBL/GenBank/DDBJ databases">
        <title>Genomic Encyclopedia of Archaeal and Bacterial Type Strains, Phase II (KMG-II): from individual species to whole genera.</title>
        <authorList>
            <person name="Goeker M."/>
        </authorList>
    </citation>
    <scope>NUCLEOTIDE SEQUENCE [LARGE SCALE GENOMIC DNA]</scope>
    <source>
        <strain evidence="7 8">DSM 22011</strain>
    </source>
</reference>
<keyword evidence="4" id="KW-0520">NAD</keyword>
<dbReference type="Pfam" id="PF00107">
    <property type="entry name" value="ADH_zinc_N"/>
    <property type="match status" value="1"/>
</dbReference>
<dbReference type="AlphaFoldDB" id="A0A327Y0N1"/>
<dbReference type="InterPro" id="IPR020843">
    <property type="entry name" value="ER"/>
</dbReference>
<keyword evidence="3" id="KW-0862">Zinc</keyword>
<dbReference type="CDD" id="cd08279">
    <property type="entry name" value="Zn_ADH_class_III"/>
    <property type="match status" value="1"/>
</dbReference>
<keyword evidence="2" id="KW-0479">Metal-binding</keyword>
<feature type="transmembrane region" description="Helical" evidence="5">
    <location>
        <begin position="159"/>
        <end position="180"/>
    </location>
</feature>
<dbReference type="GO" id="GO:0046294">
    <property type="term" value="P:formaldehyde catabolic process"/>
    <property type="evidence" value="ECO:0007669"/>
    <property type="project" value="TreeGrafter"/>
</dbReference>
<keyword evidence="5" id="KW-0812">Transmembrane</keyword>
<comment type="cofactor">
    <cofactor evidence="1">
        <name>Zn(2+)</name>
        <dbReference type="ChEBI" id="CHEBI:29105"/>
    </cofactor>
</comment>
<evidence type="ECO:0000256" key="4">
    <source>
        <dbReference type="ARBA" id="ARBA00023027"/>
    </source>
</evidence>
<dbReference type="InterPro" id="IPR036291">
    <property type="entry name" value="NAD(P)-bd_dom_sf"/>
</dbReference>
<keyword evidence="8" id="KW-1185">Reference proteome</keyword>
<evidence type="ECO:0000313" key="7">
    <source>
        <dbReference type="EMBL" id="RAK13997.1"/>
    </source>
</evidence>
<evidence type="ECO:0000256" key="2">
    <source>
        <dbReference type="ARBA" id="ARBA00022723"/>
    </source>
</evidence>
<dbReference type="InterPro" id="IPR013154">
    <property type="entry name" value="ADH-like_N"/>
</dbReference>
<dbReference type="OrthoDB" id="9770544at2"/>
<dbReference type="Gene3D" id="3.40.50.720">
    <property type="entry name" value="NAD(P)-binding Rossmann-like Domain"/>
    <property type="match status" value="1"/>
</dbReference>
<keyword evidence="5" id="KW-1133">Transmembrane helix</keyword>
<protein>
    <submittedName>
        <fullName evidence="7">S-(Hydroxymethyl)glutathione dehydrogenase/alcohol dehydrogenase</fullName>
    </submittedName>
</protein>
<dbReference type="Gene3D" id="3.90.180.10">
    <property type="entry name" value="Medium-chain alcohol dehydrogenases, catalytic domain"/>
    <property type="match status" value="1"/>
</dbReference>
<dbReference type="Pfam" id="PF08240">
    <property type="entry name" value="ADH_N"/>
    <property type="match status" value="1"/>
</dbReference>
<dbReference type="PANTHER" id="PTHR43880:SF12">
    <property type="entry name" value="ALCOHOL DEHYDROGENASE CLASS-3"/>
    <property type="match status" value="1"/>
</dbReference>
<feature type="transmembrane region" description="Helical" evidence="5">
    <location>
        <begin position="186"/>
        <end position="212"/>
    </location>
</feature>
<dbReference type="SUPFAM" id="SSF51735">
    <property type="entry name" value="NAD(P)-binding Rossmann-fold domains"/>
    <property type="match status" value="1"/>
</dbReference>
<evidence type="ECO:0000313" key="8">
    <source>
        <dbReference type="Proteomes" id="UP000249165"/>
    </source>
</evidence>
<evidence type="ECO:0000256" key="3">
    <source>
        <dbReference type="ARBA" id="ARBA00022833"/>
    </source>
</evidence>
<comment type="caution">
    <text evidence="7">The sequence shown here is derived from an EMBL/GenBank/DDBJ whole genome shotgun (WGS) entry which is preliminary data.</text>
</comment>
<keyword evidence="5" id="KW-0472">Membrane</keyword>
<accession>A0A327Y0N1</accession>
<dbReference type="InterPro" id="IPR013149">
    <property type="entry name" value="ADH-like_C"/>
</dbReference>
<feature type="domain" description="Enoyl reductase (ER)" evidence="6">
    <location>
        <begin position="13"/>
        <end position="362"/>
    </location>
</feature>
<organism evidence="7 8">
    <name type="scientific">Salipiger aestuarii</name>
    <dbReference type="NCBI Taxonomy" id="568098"/>
    <lineage>
        <taxon>Bacteria</taxon>
        <taxon>Pseudomonadati</taxon>
        <taxon>Pseudomonadota</taxon>
        <taxon>Alphaproteobacteria</taxon>
        <taxon>Rhodobacterales</taxon>
        <taxon>Roseobacteraceae</taxon>
        <taxon>Salipiger</taxon>
    </lineage>
</organism>
<evidence type="ECO:0000256" key="5">
    <source>
        <dbReference type="SAM" id="Phobius"/>
    </source>
</evidence>
<name>A0A327Y0N1_9RHOB</name>
<gene>
    <name evidence="7" type="ORF">ATI53_103125</name>
</gene>
<dbReference type="GO" id="GO:0005829">
    <property type="term" value="C:cytosol"/>
    <property type="evidence" value="ECO:0007669"/>
    <property type="project" value="TreeGrafter"/>
</dbReference>
<sequence>MKAAVLRAYRAPLSIENIDLLPPQSGEIRVRFAASGVCHSDMTRIEGARASALPIVLGHEASAYVEELGPGVTGFDIGDRVVLSFIYDCGQCYFCRSGHPNLCEVGIGMLRNGTMPDGTTRLRKGDEVLHHMTVSSFAEEAVLPARCATKIPDDMAMDVAALIGCAVLTGTGAVFNAASVSPGDSVLVIGSGGVGLNVVQAAAIAGASIIIVSDMSPEKLKLARSFGATHLVDARSEDPVAKAKELTQGRGVDFAFEAIGNKVTIQQCYDAIRSAGKAIVVGVAEAGNCCEIEALSLPFTEKTLTGSMYGGARPGLDIERLIDLYSSKRLHLDELISQTYRLDQINEAFHDLHEGRLARGLIRYE</sequence>
<dbReference type="RefSeq" id="WP_111550775.1">
    <property type="nucleotide sequence ID" value="NZ_LIGK01000031.1"/>
</dbReference>
<dbReference type="Proteomes" id="UP000249165">
    <property type="component" value="Unassembled WGS sequence"/>
</dbReference>
<dbReference type="FunFam" id="3.40.50.720:FF:000003">
    <property type="entry name" value="S-(hydroxymethyl)glutathione dehydrogenase"/>
    <property type="match status" value="1"/>
</dbReference>
<dbReference type="SUPFAM" id="SSF50129">
    <property type="entry name" value="GroES-like"/>
    <property type="match status" value="2"/>
</dbReference>
<dbReference type="PANTHER" id="PTHR43880">
    <property type="entry name" value="ALCOHOL DEHYDROGENASE"/>
    <property type="match status" value="1"/>
</dbReference>
<dbReference type="SMART" id="SM00829">
    <property type="entry name" value="PKS_ER"/>
    <property type="match status" value="1"/>
</dbReference>
<dbReference type="GO" id="GO:0008270">
    <property type="term" value="F:zinc ion binding"/>
    <property type="evidence" value="ECO:0007669"/>
    <property type="project" value="TreeGrafter"/>
</dbReference>
<proteinExistence type="predicted"/>
<dbReference type="GO" id="GO:0051903">
    <property type="term" value="F:S-(hydroxymethyl)glutathione dehydrogenase [NAD(P)+] activity"/>
    <property type="evidence" value="ECO:0007669"/>
    <property type="project" value="TreeGrafter"/>
</dbReference>
<dbReference type="EMBL" id="QLMG01000031">
    <property type="protein sequence ID" value="RAK13997.1"/>
    <property type="molecule type" value="Genomic_DNA"/>
</dbReference>
<evidence type="ECO:0000259" key="6">
    <source>
        <dbReference type="SMART" id="SM00829"/>
    </source>
</evidence>
<dbReference type="InterPro" id="IPR011032">
    <property type="entry name" value="GroES-like_sf"/>
</dbReference>
<evidence type="ECO:0000256" key="1">
    <source>
        <dbReference type="ARBA" id="ARBA00001947"/>
    </source>
</evidence>